<keyword evidence="2 7" id="KW-0808">Transferase</keyword>
<dbReference type="GO" id="GO:0030639">
    <property type="term" value="P:polyketide biosynthetic process"/>
    <property type="evidence" value="ECO:0007669"/>
    <property type="project" value="TreeGrafter"/>
</dbReference>
<comment type="similarity">
    <text evidence="1">Belongs to the thiolase-like superfamily. Chalcone/stilbene synthases family.</text>
</comment>
<evidence type="ECO:0000259" key="6">
    <source>
        <dbReference type="Pfam" id="PF02797"/>
    </source>
</evidence>
<dbReference type="Proteomes" id="UP000320390">
    <property type="component" value="Chromosome"/>
</dbReference>
<feature type="active site" description="Acyl-thioester intermediate" evidence="4">
    <location>
        <position position="138"/>
    </location>
</feature>
<dbReference type="InterPro" id="IPR001099">
    <property type="entry name" value="Chalcone/stilbene_synt_N"/>
</dbReference>
<evidence type="ECO:0000313" key="8">
    <source>
        <dbReference type="Proteomes" id="UP000320390"/>
    </source>
</evidence>
<dbReference type="OrthoDB" id="9786288at2"/>
<sequence>MRIASVGRALPEHVASQQEVTAALMQIWSSRKSVTDRLPKLLENTRVEQRHLVMPIEKYGEIGTFGECNDFWIECAKDLGEKAILEGLEKVGLGPQDIDAIFTVTVTGLASPSLDARLVNRMGLRDDVKRTPIFGLGCVAGVAGLSRAADYVKAYPDQVAVLLSVELCSLTFQPGDHSVANLISSGLFGDGAAAVVLVGEERARRMGLEGGLRVLDTRSIFYKDTENIMGWRISEGGFQIVLSPAVPEVAKERLSPGVDAMLEKHGMQRDDVASWICHPGGPKVLSAMQEGLGLDDSKVQHSWDALAQLGNLSSASALMVLRAHLDAGSPGQFKRGLALAMGPGFCSELLLFEWC</sequence>
<accession>A0A518EP80</accession>
<dbReference type="SUPFAM" id="SSF53901">
    <property type="entry name" value="Thiolase-like"/>
    <property type="match status" value="1"/>
</dbReference>
<dbReference type="Gene3D" id="3.40.47.10">
    <property type="match status" value="2"/>
</dbReference>
<name>A0A518EP80_9BACT</name>
<keyword evidence="3 7" id="KW-0012">Acyltransferase</keyword>
<proteinExistence type="inferred from homology"/>
<dbReference type="PANTHER" id="PTHR11877">
    <property type="entry name" value="HYDROXYMETHYLGLUTARYL-COA SYNTHASE"/>
    <property type="match status" value="1"/>
</dbReference>
<evidence type="ECO:0000313" key="7">
    <source>
        <dbReference type="EMBL" id="QDV05889.1"/>
    </source>
</evidence>
<reference evidence="7 8" key="1">
    <citation type="submission" date="2019-02" db="EMBL/GenBank/DDBJ databases">
        <title>Deep-cultivation of Planctomycetes and their phenomic and genomic characterization uncovers novel biology.</title>
        <authorList>
            <person name="Wiegand S."/>
            <person name="Jogler M."/>
            <person name="Boedeker C."/>
            <person name="Pinto D."/>
            <person name="Vollmers J."/>
            <person name="Rivas-Marin E."/>
            <person name="Kohn T."/>
            <person name="Peeters S.H."/>
            <person name="Heuer A."/>
            <person name="Rast P."/>
            <person name="Oberbeckmann S."/>
            <person name="Bunk B."/>
            <person name="Jeske O."/>
            <person name="Meyerdierks A."/>
            <person name="Storesund J.E."/>
            <person name="Kallscheuer N."/>
            <person name="Luecker S."/>
            <person name="Lage O.M."/>
            <person name="Pohl T."/>
            <person name="Merkel B.J."/>
            <person name="Hornburger P."/>
            <person name="Mueller R.-W."/>
            <person name="Bruemmer F."/>
            <person name="Labrenz M."/>
            <person name="Spormann A.M."/>
            <person name="Op den Camp H."/>
            <person name="Overmann J."/>
            <person name="Amann R."/>
            <person name="Jetten M.S.M."/>
            <person name="Mascher T."/>
            <person name="Medema M.H."/>
            <person name="Devos D.P."/>
            <person name="Kaster A.-K."/>
            <person name="Ovreas L."/>
            <person name="Rohde M."/>
            <person name="Galperin M.Y."/>
            <person name="Jogler C."/>
        </authorList>
    </citation>
    <scope>NUCLEOTIDE SEQUENCE [LARGE SCALE GENOMIC DNA]</scope>
    <source>
        <strain evidence="7 8">Poly30</strain>
    </source>
</reference>
<dbReference type="InterPro" id="IPR011141">
    <property type="entry name" value="Polyketide_synthase_type-III"/>
</dbReference>
<dbReference type="Pfam" id="PF00195">
    <property type="entry name" value="Chal_sti_synt_N"/>
    <property type="match status" value="1"/>
</dbReference>
<organism evidence="7 8">
    <name type="scientific">Saltatorellus ferox</name>
    <dbReference type="NCBI Taxonomy" id="2528018"/>
    <lineage>
        <taxon>Bacteria</taxon>
        <taxon>Pseudomonadati</taxon>
        <taxon>Planctomycetota</taxon>
        <taxon>Planctomycetia</taxon>
        <taxon>Planctomycetia incertae sedis</taxon>
        <taxon>Saltatorellus</taxon>
    </lineage>
</organism>
<evidence type="ECO:0000256" key="2">
    <source>
        <dbReference type="ARBA" id="ARBA00022679"/>
    </source>
</evidence>
<evidence type="ECO:0000256" key="4">
    <source>
        <dbReference type="PIRSR" id="PIRSR000451-1"/>
    </source>
</evidence>
<dbReference type="PIRSF" id="PIRSF000451">
    <property type="entry name" value="PKS_III"/>
    <property type="match status" value="1"/>
</dbReference>
<evidence type="ECO:0000256" key="3">
    <source>
        <dbReference type="ARBA" id="ARBA00023315"/>
    </source>
</evidence>
<dbReference type="EC" id="2.3.1.-" evidence="7"/>
<evidence type="ECO:0000256" key="1">
    <source>
        <dbReference type="ARBA" id="ARBA00005531"/>
    </source>
</evidence>
<keyword evidence="8" id="KW-1185">Reference proteome</keyword>
<gene>
    <name evidence="7" type="ORF">Poly30_13920</name>
</gene>
<evidence type="ECO:0000259" key="5">
    <source>
        <dbReference type="Pfam" id="PF00195"/>
    </source>
</evidence>
<dbReference type="GO" id="GO:0016747">
    <property type="term" value="F:acyltransferase activity, transferring groups other than amino-acyl groups"/>
    <property type="evidence" value="ECO:0007669"/>
    <property type="project" value="InterPro"/>
</dbReference>
<dbReference type="RefSeq" id="WP_145195578.1">
    <property type="nucleotide sequence ID" value="NZ_CP036434.1"/>
</dbReference>
<protein>
    <submittedName>
        <fullName evidence="7">Alpha-pyrone synthesis polyketide synthase-like Pks11</fullName>
        <ecNumber evidence="7">2.3.1.-</ecNumber>
    </submittedName>
</protein>
<feature type="domain" description="Chalcone/stilbene synthase C-terminal" evidence="6">
    <location>
        <begin position="221"/>
        <end position="351"/>
    </location>
</feature>
<dbReference type="InterPro" id="IPR012328">
    <property type="entry name" value="Chalcone/stilbene_synt_C"/>
</dbReference>
<dbReference type="AlphaFoldDB" id="A0A518EP80"/>
<feature type="domain" description="Chalcone/stilbene synthase N-terminal" evidence="5">
    <location>
        <begin position="3"/>
        <end position="197"/>
    </location>
</feature>
<dbReference type="Pfam" id="PF02797">
    <property type="entry name" value="Chal_sti_synt_C"/>
    <property type="match status" value="1"/>
</dbReference>
<dbReference type="EMBL" id="CP036434">
    <property type="protein sequence ID" value="QDV05889.1"/>
    <property type="molecule type" value="Genomic_DNA"/>
</dbReference>
<dbReference type="InterPro" id="IPR016039">
    <property type="entry name" value="Thiolase-like"/>
</dbReference>
<dbReference type="PANTHER" id="PTHR11877:SF99">
    <property type="entry name" value="1,3,6,8-TETRAHYDROXYNAPHTHALENE SYNTHASE"/>
    <property type="match status" value="1"/>
</dbReference>
<dbReference type="CDD" id="cd00831">
    <property type="entry name" value="CHS_like"/>
    <property type="match status" value="1"/>
</dbReference>